<sequence length="80" mass="8933">MESAERRRVSYYYFLARNAAIREKAARWKKTAIRYAPREHGTGCLMHVARAGCVDVAETGTWGQLSSGLLGCRKISRGVS</sequence>
<name>A0A8J5WDQ3_ZIZPA</name>
<keyword evidence="2" id="KW-1185">Reference proteome</keyword>
<gene>
    <name evidence="1" type="ORF">GUJ93_ZPchr0010g7523</name>
</gene>
<reference evidence="1" key="1">
    <citation type="journal article" date="2021" name="bioRxiv">
        <title>Whole Genome Assembly and Annotation of Northern Wild Rice, Zizania palustris L., Supports a Whole Genome Duplication in the Zizania Genus.</title>
        <authorList>
            <person name="Haas M."/>
            <person name="Kono T."/>
            <person name="Macchietto M."/>
            <person name="Millas R."/>
            <person name="McGilp L."/>
            <person name="Shao M."/>
            <person name="Duquette J."/>
            <person name="Hirsch C.N."/>
            <person name="Kimball J."/>
        </authorList>
    </citation>
    <scope>NUCLEOTIDE SEQUENCE</scope>
    <source>
        <tissue evidence="1">Fresh leaf tissue</tissue>
    </source>
</reference>
<evidence type="ECO:0000313" key="2">
    <source>
        <dbReference type="Proteomes" id="UP000729402"/>
    </source>
</evidence>
<protein>
    <submittedName>
        <fullName evidence="1">Uncharacterized protein</fullName>
    </submittedName>
</protein>
<dbReference type="EMBL" id="JAAALK010000082">
    <property type="protein sequence ID" value="KAG8087830.1"/>
    <property type="molecule type" value="Genomic_DNA"/>
</dbReference>
<comment type="caution">
    <text evidence="1">The sequence shown here is derived from an EMBL/GenBank/DDBJ whole genome shotgun (WGS) entry which is preliminary data.</text>
</comment>
<proteinExistence type="predicted"/>
<evidence type="ECO:0000313" key="1">
    <source>
        <dbReference type="EMBL" id="KAG8087830.1"/>
    </source>
</evidence>
<organism evidence="1 2">
    <name type="scientific">Zizania palustris</name>
    <name type="common">Northern wild rice</name>
    <dbReference type="NCBI Taxonomy" id="103762"/>
    <lineage>
        <taxon>Eukaryota</taxon>
        <taxon>Viridiplantae</taxon>
        <taxon>Streptophyta</taxon>
        <taxon>Embryophyta</taxon>
        <taxon>Tracheophyta</taxon>
        <taxon>Spermatophyta</taxon>
        <taxon>Magnoliopsida</taxon>
        <taxon>Liliopsida</taxon>
        <taxon>Poales</taxon>
        <taxon>Poaceae</taxon>
        <taxon>BOP clade</taxon>
        <taxon>Oryzoideae</taxon>
        <taxon>Oryzeae</taxon>
        <taxon>Zizaniinae</taxon>
        <taxon>Zizania</taxon>
    </lineage>
</organism>
<reference evidence="1" key="2">
    <citation type="submission" date="2021-02" db="EMBL/GenBank/DDBJ databases">
        <authorList>
            <person name="Kimball J.A."/>
            <person name="Haas M.W."/>
            <person name="Macchietto M."/>
            <person name="Kono T."/>
            <person name="Duquette J."/>
            <person name="Shao M."/>
        </authorList>
    </citation>
    <scope>NUCLEOTIDE SEQUENCE</scope>
    <source>
        <tissue evidence="1">Fresh leaf tissue</tissue>
    </source>
</reference>
<accession>A0A8J5WDQ3</accession>
<dbReference type="Proteomes" id="UP000729402">
    <property type="component" value="Unassembled WGS sequence"/>
</dbReference>
<dbReference type="AlphaFoldDB" id="A0A8J5WDQ3"/>